<reference evidence="6 7" key="1">
    <citation type="submission" date="2019-08" db="EMBL/GenBank/DDBJ databases">
        <title>Seonamhaeicola sediminis sp. nov., isolated from marine sediment.</title>
        <authorList>
            <person name="Cao W.R."/>
        </authorList>
    </citation>
    <scope>NUCLEOTIDE SEQUENCE [LARGE SCALE GENOMIC DNA]</scope>
    <source>
        <strain evidence="6 7">B011</strain>
    </source>
</reference>
<dbReference type="AlphaFoldDB" id="A0A5D0HQQ7"/>
<evidence type="ECO:0000313" key="7">
    <source>
        <dbReference type="Proteomes" id="UP000323930"/>
    </source>
</evidence>
<sequence length="287" mass="32184">MKLEIKNLSKRYSGEVCALSNVNLSISKGMFGLLGANGAGKSTLMRTIATLQEADKGEIRLDNIDVVKNKHEARKLLGYLPQDFGLYPQETPENLLKQIAYLKGIKGKKERKALVSYYLDKVNLYKVRNQKLGGFSGGMTRRFGIAQALIGNPKLIIVDEPTAGLDPEEKTNFYNILSEASEKAIVILSTHIVEDIHRLCNDMAIISGGKVVEQGNPSQLLTPLNDKIWRKKVTKKEFENLKETQNVIRYELISGEILAYIYSNDIPGDGFEHVVPVLEDLFFIKRK</sequence>
<evidence type="ECO:0000259" key="5">
    <source>
        <dbReference type="PROSITE" id="PS50893"/>
    </source>
</evidence>
<keyword evidence="4 6" id="KW-0067">ATP-binding</keyword>
<proteinExistence type="inferred from homology"/>
<dbReference type="Pfam" id="PF00005">
    <property type="entry name" value="ABC_tran"/>
    <property type="match status" value="1"/>
</dbReference>
<keyword evidence="7" id="KW-1185">Reference proteome</keyword>
<dbReference type="EMBL" id="VSDQ01000718">
    <property type="protein sequence ID" value="TYA71712.1"/>
    <property type="molecule type" value="Genomic_DNA"/>
</dbReference>
<gene>
    <name evidence="6" type="ORF">FUA24_19325</name>
</gene>
<protein>
    <submittedName>
        <fullName evidence="6">ABC transporter ATP-binding protein</fullName>
    </submittedName>
</protein>
<dbReference type="PANTHER" id="PTHR43335">
    <property type="entry name" value="ABC TRANSPORTER, ATP-BINDING PROTEIN"/>
    <property type="match status" value="1"/>
</dbReference>
<feature type="domain" description="ABC transporter" evidence="5">
    <location>
        <begin position="3"/>
        <end position="233"/>
    </location>
</feature>
<dbReference type="CDD" id="cd03264">
    <property type="entry name" value="ABC_drug_resistance_like"/>
    <property type="match status" value="1"/>
</dbReference>
<dbReference type="GO" id="GO:0005524">
    <property type="term" value="F:ATP binding"/>
    <property type="evidence" value="ECO:0007669"/>
    <property type="project" value="UniProtKB-KW"/>
</dbReference>
<organism evidence="6 7">
    <name type="scientific">Seonamhaeicola marinus</name>
    <dbReference type="NCBI Taxonomy" id="1912246"/>
    <lineage>
        <taxon>Bacteria</taxon>
        <taxon>Pseudomonadati</taxon>
        <taxon>Bacteroidota</taxon>
        <taxon>Flavobacteriia</taxon>
        <taxon>Flavobacteriales</taxon>
        <taxon>Flavobacteriaceae</taxon>
    </lineage>
</organism>
<keyword evidence="3" id="KW-0547">Nucleotide-binding</keyword>
<evidence type="ECO:0000313" key="6">
    <source>
        <dbReference type="EMBL" id="TYA71712.1"/>
    </source>
</evidence>
<dbReference type="GO" id="GO:0016887">
    <property type="term" value="F:ATP hydrolysis activity"/>
    <property type="evidence" value="ECO:0007669"/>
    <property type="project" value="InterPro"/>
</dbReference>
<evidence type="ECO:0000256" key="1">
    <source>
        <dbReference type="ARBA" id="ARBA00005417"/>
    </source>
</evidence>
<dbReference type="OrthoDB" id="9801987at2"/>
<evidence type="ECO:0000256" key="4">
    <source>
        <dbReference type="ARBA" id="ARBA00022840"/>
    </source>
</evidence>
<dbReference type="PROSITE" id="PS50893">
    <property type="entry name" value="ABC_TRANSPORTER_2"/>
    <property type="match status" value="1"/>
</dbReference>
<dbReference type="RefSeq" id="WP_148544698.1">
    <property type="nucleotide sequence ID" value="NZ_VSDQ01000718.1"/>
</dbReference>
<dbReference type="InterPro" id="IPR003593">
    <property type="entry name" value="AAA+_ATPase"/>
</dbReference>
<dbReference type="SMART" id="SM00382">
    <property type="entry name" value="AAA"/>
    <property type="match status" value="1"/>
</dbReference>
<accession>A0A5D0HQQ7</accession>
<dbReference type="InterPro" id="IPR003439">
    <property type="entry name" value="ABC_transporter-like_ATP-bd"/>
</dbReference>
<dbReference type="SUPFAM" id="SSF52540">
    <property type="entry name" value="P-loop containing nucleoside triphosphate hydrolases"/>
    <property type="match status" value="1"/>
</dbReference>
<evidence type="ECO:0000256" key="3">
    <source>
        <dbReference type="ARBA" id="ARBA00022741"/>
    </source>
</evidence>
<dbReference type="PANTHER" id="PTHR43335:SF2">
    <property type="entry name" value="ABC TRANSPORTER, ATP-BINDING PROTEIN"/>
    <property type="match status" value="1"/>
</dbReference>
<comment type="caution">
    <text evidence="6">The sequence shown here is derived from an EMBL/GenBank/DDBJ whole genome shotgun (WGS) entry which is preliminary data.</text>
</comment>
<evidence type="ECO:0000256" key="2">
    <source>
        <dbReference type="ARBA" id="ARBA00022448"/>
    </source>
</evidence>
<keyword evidence="2" id="KW-0813">Transport</keyword>
<dbReference type="InterPro" id="IPR027417">
    <property type="entry name" value="P-loop_NTPase"/>
</dbReference>
<dbReference type="Gene3D" id="3.40.50.300">
    <property type="entry name" value="P-loop containing nucleotide triphosphate hydrolases"/>
    <property type="match status" value="1"/>
</dbReference>
<dbReference type="Proteomes" id="UP000323930">
    <property type="component" value="Unassembled WGS sequence"/>
</dbReference>
<name>A0A5D0HQQ7_9FLAO</name>
<comment type="similarity">
    <text evidence="1">Belongs to the ABC transporter superfamily.</text>
</comment>